<protein>
    <recommendedName>
        <fullName evidence="2">DUF4062 domain-containing protein</fullName>
    </recommendedName>
</protein>
<dbReference type="Pfam" id="PF13271">
    <property type="entry name" value="DUF4062"/>
    <property type="match status" value="1"/>
</dbReference>
<evidence type="ECO:0000259" key="2">
    <source>
        <dbReference type="Pfam" id="PF13271"/>
    </source>
</evidence>
<feature type="domain" description="DUF4062" evidence="2">
    <location>
        <begin position="7"/>
        <end position="88"/>
    </location>
</feature>
<dbReference type="KEGG" id="rsi:Runsl_0041"/>
<reference evidence="3 4" key="2">
    <citation type="journal article" date="2012" name="Stand. Genomic Sci.">
        <title>Complete genome sequence of the aquatic bacterium Runella slithyformis type strain (LSU 4(T)).</title>
        <authorList>
            <person name="Copeland A."/>
            <person name="Zhang X."/>
            <person name="Misra M."/>
            <person name="Lapidus A."/>
            <person name="Nolan M."/>
            <person name="Lucas S."/>
            <person name="Deshpande S."/>
            <person name="Cheng J.F."/>
            <person name="Tapia R."/>
            <person name="Goodwin L.A."/>
            <person name="Pitluck S."/>
            <person name="Liolios K."/>
            <person name="Pagani I."/>
            <person name="Ivanova N."/>
            <person name="Mikhailova N."/>
            <person name="Pati A."/>
            <person name="Chen A."/>
            <person name="Palaniappan K."/>
            <person name="Land M."/>
            <person name="Hauser L."/>
            <person name="Pan C."/>
            <person name="Jeffries C.D."/>
            <person name="Detter J.C."/>
            <person name="Brambilla E.M."/>
            <person name="Rohde M."/>
            <person name="Djao O.D."/>
            <person name="Goker M."/>
            <person name="Sikorski J."/>
            <person name="Tindall B.J."/>
            <person name="Woyke T."/>
            <person name="Bristow J."/>
            <person name="Eisen J.A."/>
            <person name="Markowitz V."/>
            <person name="Hugenholtz P."/>
            <person name="Kyrpides N.C."/>
            <person name="Klenk H.P."/>
            <person name="Mavromatis K."/>
        </authorList>
    </citation>
    <scope>NUCLEOTIDE SEQUENCE [LARGE SCALE GENOMIC DNA]</scope>
    <source>
        <strain evidence="4">ATCC 29530 / DSM 19594 / LMG 11500 / NCIMB 11436 / LSU 4</strain>
    </source>
</reference>
<dbReference type="InterPro" id="IPR025139">
    <property type="entry name" value="DUF4062"/>
</dbReference>
<feature type="coiled-coil region" evidence="1">
    <location>
        <begin position="171"/>
        <end position="198"/>
    </location>
</feature>
<keyword evidence="1" id="KW-0175">Coiled coil</keyword>
<proteinExistence type="predicted"/>
<dbReference type="EMBL" id="CP002859">
    <property type="protein sequence ID" value="AEI46500.1"/>
    <property type="molecule type" value="Genomic_DNA"/>
</dbReference>
<evidence type="ECO:0000256" key="1">
    <source>
        <dbReference type="SAM" id="Coils"/>
    </source>
</evidence>
<evidence type="ECO:0000313" key="4">
    <source>
        <dbReference type="Proteomes" id="UP000000493"/>
    </source>
</evidence>
<gene>
    <name evidence="3" type="ordered locus">Runsl_0041</name>
</gene>
<accession>A0A7U3ZFX6</accession>
<sequence>MLEKKYQIFISSTYTDLIEARQEIIKVILNMYHIPIGMEMFSADNADQWETIQETINNSDYYLLIIGNRYGSVTNEGVGYTEKEFDYAKKMGVPIYAYIRKREIPTTPNERETNQDKIVKLDAFIEKVKNNSMVEFWDYPSDLGQKVSIALPKAFRKYPRVGWVKSDSAVSAEVLNEMAKLSKGYRELKEENEKLKLNFSNKPKFNIKFNNSESIELCLLKNFSTSKVLNKVPTIPPSYLSSDEKGYYYKDDAIKYNNWIENNPQIVSEYNDKIYHYERSKVGIEELNIKIINEGSLKANDINVTIIFSDNVVLLNEKTKEGLKDLNYPADIPESPLKIAKDAVNRSRGTNKYSTLGSRFIDSMPVTSFHESVKIEKNTLKIWIKSLLHTKSFVANDVYIMPINEGFFSAKISVICEEFGSPVEYEIPINVSLKE</sequence>
<name>A0A7U3ZFX6_RUNSL</name>
<keyword evidence="4" id="KW-1185">Reference proteome</keyword>
<dbReference type="RefSeq" id="WP_013925825.1">
    <property type="nucleotide sequence ID" value="NC_015703.1"/>
</dbReference>
<reference evidence="4" key="1">
    <citation type="submission" date="2011-06" db="EMBL/GenBank/DDBJ databases">
        <title>The complete genome of chromosome of Runella slithyformis DSM 19594.</title>
        <authorList>
            <consortium name="US DOE Joint Genome Institute (JGI-PGF)"/>
            <person name="Lucas S."/>
            <person name="Han J."/>
            <person name="Lapidus A."/>
            <person name="Bruce D."/>
            <person name="Goodwin L."/>
            <person name="Pitluck S."/>
            <person name="Peters L."/>
            <person name="Kyrpides N."/>
            <person name="Mavromatis K."/>
            <person name="Ivanova N."/>
            <person name="Ovchinnikova G."/>
            <person name="Zhang X."/>
            <person name="Misra M."/>
            <person name="Detter J.C."/>
            <person name="Tapia R."/>
            <person name="Han C."/>
            <person name="Land M."/>
            <person name="Hauser L."/>
            <person name="Markowitz V."/>
            <person name="Cheng J.-F."/>
            <person name="Hugenholtz P."/>
            <person name="Woyke T."/>
            <person name="Wu D."/>
            <person name="Tindall B."/>
            <person name="Faehrich R."/>
            <person name="Brambilla E."/>
            <person name="Klenk H.-P."/>
            <person name="Eisen J.A."/>
        </authorList>
    </citation>
    <scope>NUCLEOTIDE SEQUENCE [LARGE SCALE GENOMIC DNA]</scope>
    <source>
        <strain evidence="4">ATCC 29530 / DSM 19594 / LMG 11500 / NCIMB 11436 / LSU 4</strain>
    </source>
</reference>
<dbReference type="AlphaFoldDB" id="A0A7U3ZFX6"/>
<evidence type="ECO:0000313" key="3">
    <source>
        <dbReference type="EMBL" id="AEI46500.1"/>
    </source>
</evidence>
<organism evidence="3 4">
    <name type="scientific">Runella slithyformis (strain ATCC 29530 / DSM 19594 / LMG 11500 / NCIMB 11436 / LSU 4)</name>
    <dbReference type="NCBI Taxonomy" id="761193"/>
    <lineage>
        <taxon>Bacteria</taxon>
        <taxon>Pseudomonadati</taxon>
        <taxon>Bacteroidota</taxon>
        <taxon>Cytophagia</taxon>
        <taxon>Cytophagales</taxon>
        <taxon>Spirosomataceae</taxon>
        <taxon>Runella</taxon>
    </lineage>
</organism>
<dbReference type="Proteomes" id="UP000000493">
    <property type="component" value="Chromosome"/>
</dbReference>